<evidence type="ECO:0000313" key="3">
    <source>
        <dbReference type="Proteomes" id="UP000237340"/>
    </source>
</evidence>
<organism evidence="2 3">
    <name type="scientific">Cryobacterium zongtaii</name>
    <dbReference type="NCBI Taxonomy" id="1259217"/>
    <lineage>
        <taxon>Bacteria</taxon>
        <taxon>Bacillati</taxon>
        <taxon>Actinomycetota</taxon>
        <taxon>Actinomycetes</taxon>
        <taxon>Micrococcales</taxon>
        <taxon>Microbacteriaceae</taxon>
        <taxon>Cryobacterium</taxon>
    </lineage>
</organism>
<sequence length="67" mass="7295">MDTVRARFSAKPKVSNQLSCRCGIHDPLSGRVVLLQMELLVLDIVYVLGVIAVFALVGVIGWGVEKL</sequence>
<keyword evidence="1" id="KW-1133">Transmembrane helix</keyword>
<reference evidence="2 3" key="1">
    <citation type="submission" date="2018-01" db="EMBL/GenBank/DDBJ databases">
        <title>Cryobacterium sp. nov., from glaciers in China.</title>
        <authorList>
            <person name="Liu Q."/>
            <person name="Xin Y.-H."/>
        </authorList>
    </citation>
    <scope>NUCLEOTIDE SEQUENCE [LARGE SCALE GENOMIC DNA]</scope>
    <source>
        <strain evidence="2 3">TMN-42</strain>
    </source>
</reference>
<comment type="caution">
    <text evidence="2">The sequence shown here is derived from an EMBL/GenBank/DDBJ whole genome shotgun (WGS) entry which is preliminary data.</text>
</comment>
<feature type="transmembrane region" description="Helical" evidence="1">
    <location>
        <begin position="44"/>
        <end position="64"/>
    </location>
</feature>
<evidence type="ECO:0000313" key="2">
    <source>
        <dbReference type="EMBL" id="POH62083.1"/>
    </source>
</evidence>
<dbReference type="AlphaFoldDB" id="A0A2S3Z926"/>
<keyword evidence="1" id="KW-0472">Membrane</keyword>
<protein>
    <submittedName>
        <fullName evidence="2">Uncharacterized protein</fullName>
    </submittedName>
</protein>
<keyword evidence="1" id="KW-0812">Transmembrane</keyword>
<name>A0A2S3Z926_9MICO</name>
<dbReference type="Proteomes" id="UP000237340">
    <property type="component" value="Unassembled WGS sequence"/>
</dbReference>
<gene>
    <name evidence="2" type="ORF">C3B61_18460</name>
</gene>
<keyword evidence="3" id="KW-1185">Reference proteome</keyword>
<proteinExistence type="predicted"/>
<dbReference type="EMBL" id="PPXD01000028">
    <property type="protein sequence ID" value="POH62083.1"/>
    <property type="molecule type" value="Genomic_DNA"/>
</dbReference>
<evidence type="ECO:0000256" key="1">
    <source>
        <dbReference type="SAM" id="Phobius"/>
    </source>
</evidence>
<accession>A0A2S3Z926</accession>